<dbReference type="RefSeq" id="WP_188937636.1">
    <property type="nucleotide sequence ID" value="NZ_BMJC01000007.1"/>
</dbReference>
<protein>
    <submittedName>
        <fullName evidence="1">Uncharacterized protein</fullName>
    </submittedName>
</protein>
<dbReference type="AlphaFoldDB" id="A0A8J2XWY0"/>
<organism evidence="1 2">
    <name type="scientific">Puia dinghuensis</name>
    <dbReference type="NCBI Taxonomy" id="1792502"/>
    <lineage>
        <taxon>Bacteria</taxon>
        <taxon>Pseudomonadati</taxon>
        <taxon>Bacteroidota</taxon>
        <taxon>Chitinophagia</taxon>
        <taxon>Chitinophagales</taxon>
        <taxon>Chitinophagaceae</taxon>
        <taxon>Puia</taxon>
    </lineage>
</organism>
<gene>
    <name evidence="1" type="ORF">GCM10011511_53770</name>
</gene>
<reference evidence="1" key="2">
    <citation type="submission" date="2020-09" db="EMBL/GenBank/DDBJ databases">
        <authorList>
            <person name="Sun Q."/>
            <person name="Zhou Y."/>
        </authorList>
    </citation>
    <scope>NUCLEOTIDE SEQUENCE</scope>
    <source>
        <strain evidence="1">CGMCC 1.15448</strain>
    </source>
</reference>
<dbReference type="InterPro" id="IPR053865">
    <property type="entry name" value="DUF6934"/>
</dbReference>
<sequence length="156" mass="17994">MKTDQYLYYADLRFVDFEFESVGPKGSIRKIAGFTFIRPNLYSFGFGDLDEHTGDIIDTVTSNNGDGSKVLNTVAGIVHEFTLVFHEATIYIVGSTPSRTRWYQMNINAYWQEISILFEIYGYSNDGWEPFQKGVNYLAFMGRRRDNYVTDADPFQ</sequence>
<dbReference type="EMBL" id="BMJC01000007">
    <property type="protein sequence ID" value="GGB23079.1"/>
    <property type="molecule type" value="Genomic_DNA"/>
</dbReference>
<dbReference type="Pfam" id="PF22028">
    <property type="entry name" value="DUF6934"/>
    <property type="match status" value="1"/>
</dbReference>
<name>A0A8J2XWY0_9BACT</name>
<evidence type="ECO:0000313" key="1">
    <source>
        <dbReference type="EMBL" id="GGB23079.1"/>
    </source>
</evidence>
<keyword evidence="2" id="KW-1185">Reference proteome</keyword>
<dbReference type="Proteomes" id="UP000607559">
    <property type="component" value="Unassembled WGS sequence"/>
</dbReference>
<comment type="caution">
    <text evidence="1">The sequence shown here is derived from an EMBL/GenBank/DDBJ whole genome shotgun (WGS) entry which is preliminary data.</text>
</comment>
<accession>A0A8J2XWY0</accession>
<reference evidence="1" key="1">
    <citation type="journal article" date="2014" name="Int. J. Syst. Evol. Microbiol.">
        <title>Complete genome sequence of Corynebacterium casei LMG S-19264T (=DSM 44701T), isolated from a smear-ripened cheese.</title>
        <authorList>
            <consortium name="US DOE Joint Genome Institute (JGI-PGF)"/>
            <person name="Walter F."/>
            <person name="Albersmeier A."/>
            <person name="Kalinowski J."/>
            <person name="Ruckert C."/>
        </authorList>
    </citation>
    <scope>NUCLEOTIDE SEQUENCE</scope>
    <source>
        <strain evidence="1">CGMCC 1.15448</strain>
    </source>
</reference>
<evidence type="ECO:0000313" key="2">
    <source>
        <dbReference type="Proteomes" id="UP000607559"/>
    </source>
</evidence>
<proteinExistence type="predicted"/>